<feature type="transmembrane region" description="Helical" evidence="3">
    <location>
        <begin position="110"/>
        <end position="128"/>
    </location>
</feature>
<dbReference type="InterPro" id="IPR052734">
    <property type="entry name" value="Nod_factor_acetyltransferase"/>
</dbReference>
<feature type="transmembrane region" description="Helical" evidence="3">
    <location>
        <begin position="37"/>
        <end position="56"/>
    </location>
</feature>
<evidence type="ECO:0000313" key="5">
    <source>
        <dbReference type="EMBL" id="TDK58824.1"/>
    </source>
</evidence>
<dbReference type="PANTHER" id="PTHR37312">
    <property type="entry name" value="MEMBRANE-BOUND ACYLTRANSFERASE YKRP-RELATED"/>
    <property type="match status" value="1"/>
</dbReference>
<feature type="transmembrane region" description="Helical" evidence="3">
    <location>
        <begin position="133"/>
        <end position="149"/>
    </location>
</feature>
<evidence type="ECO:0000259" key="4">
    <source>
        <dbReference type="Pfam" id="PF01757"/>
    </source>
</evidence>
<proteinExistence type="inferred from homology"/>
<accession>A0A4R5VLM7</accession>
<comment type="similarity">
    <text evidence="2">Belongs to the acyltransferase 3 family.</text>
</comment>
<dbReference type="EMBL" id="SMYO01000011">
    <property type="protein sequence ID" value="TDK58824.1"/>
    <property type="molecule type" value="Genomic_DNA"/>
</dbReference>
<feature type="transmembrane region" description="Helical" evidence="3">
    <location>
        <begin position="297"/>
        <end position="316"/>
    </location>
</feature>
<dbReference type="InterPro" id="IPR002656">
    <property type="entry name" value="Acyl_transf_3_dom"/>
</dbReference>
<feature type="transmembrane region" description="Helical" evidence="3">
    <location>
        <begin position="268"/>
        <end position="285"/>
    </location>
</feature>
<gene>
    <name evidence="5" type="ORF">E2K98_21685</name>
</gene>
<feature type="transmembrane region" description="Helical" evidence="3">
    <location>
        <begin position="77"/>
        <end position="95"/>
    </location>
</feature>
<comment type="caution">
    <text evidence="5">The sequence shown here is derived from an EMBL/GenBank/DDBJ whole genome shotgun (WGS) entry which is preliminary data.</text>
</comment>
<keyword evidence="5" id="KW-0012">Acyltransferase</keyword>
<evidence type="ECO:0000256" key="1">
    <source>
        <dbReference type="ARBA" id="ARBA00004370"/>
    </source>
</evidence>
<comment type="subcellular location">
    <subcellularLocation>
        <location evidence="1">Membrane</location>
    </subcellularLocation>
</comment>
<protein>
    <submittedName>
        <fullName evidence="5">Acyltransferase</fullName>
    </submittedName>
</protein>
<evidence type="ECO:0000256" key="2">
    <source>
        <dbReference type="ARBA" id="ARBA00007400"/>
    </source>
</evidence>
<feature type="transmembrane region" description="Helical" evidence="3">
    <location>
        <begin position="155"/>
        <end position="175"/>
    </location>
</feature>
<dbReference type="PANTHER" id="PTHR37312:SF1">
    <property type="entry name" value="MEMBRANE-BOUND ACYLTRANSFERASE YKRP-RELATED"/>
    <property type="match status" value="1"/>
</dbReference>
<feature type="transmembrane region" description="Helical" evidence="3">
    <location>
        <begin position="236"/>
        <end position="256"/>
    </location>
</feature>
<dbReference type="Pfam" id="PF01757">
    <property type="entry name" value="Acyl_transf_3"/>
    <property type="match status" value="1"/>
</dbReference>
<feature type="domain" description="Acyltransferase 3" evidence="4">
    <location>
        <begin position="10"/>
        <end position="310"/>
    </location>
</feature>
<sequence length="339" mass="39065">MASASKRSMFFDNAKFVLIFLVVFGHVISPLKEDDGFLFTLYTVIFLFHMPAFILISGYFAKGYRKKGYLLKTVKKVLLPYFIFQIIYSIFYFVSGQEKSFEIDFLHPHWSLWFLLSMFCWNIMLYLFAKYRWYGFLVSVILGIAIGYIDSVGSFLSLSRTFVFFPYFLLGYLLDKEMLRGLIRSKISRPLGVVVILAIIVLFAIGFPKDAVPWLLGDTSYAHMGKEQFIDGLLRAGQYVLTLVVVFGFLALIPSNKFKVTKIGERTLYVYLFHGFILKSIQSFLPNDRLDLVSNNYVLLIIFSFIICIGLGSYLIKKYTSPLVELDILSGHRQKGLTR</sequence>
<keyword evidence="3" id="KW-1133">Transmembrane helix</keyword>
<reference evidence="5 6" key="1">
    <citation type="submission" date="2019-03" db="EMBL/GenBank/DDBJ databases">
        <title>Bacillus niacini sp. nov. a Nicotinate-Metabolizing Mesophile Isolated from Soil.</title>
        <authorList>
            <person name="Zhang G."/>
        </authorList>
    </citation>
    <scope>NUCLEOTIDE SEQUENCE [LARGE SCALE GENOMIC DNA]</scope>
    <source>
        <strain evidence="5 6">WN066</strain>
    </source>
</reference>
<evidence type="ECO:0000313" key="6">
    <source>
        <dbReference type="Proteomes" id="UP000295132"/>
    </source>
</evidence>
<feature type="transmembrane region" description="Helical" evidence="3">
    <location>
        <begin position="187"/>
        <end position="207"/>
    </location>
</feature>
<evidence type="ECO:0000256" key="3">
    <source>
        <dbReference type="SAM" id="Phobius"/>
    </source>
</evidence>
<feature type="transmembrane region" description="Helical" evidence="3">
    <location>
        <begin position="12"/>
        <end position="31"/>
    </location>
</feature>
<dbReference type="Proteomes" id="UP000295132">
    <property type="component" value="Unassembled WGS sequence"/>
</dbReference>
<dbReference type="GO" id="GO:0016747">
    <property type="term" value="F:acyltransferase activity, transferring groups other than amino-acyl groups"/>
    <property type="evidence" value="ECO:0007669"/>
    <property type="project" value="InterPro"/>
</dbReference>
<keyword evidence="3" id="KW-0812">Transmembrane</keyword>
<keyword evidence="5" id="KW-0808">Transferase</keyword>
<keyword evidence="3" id="KW-0472">Membrane</keyword>
<organism evidence="5 6">
    <name type="scientific">Bacillus salipaludis</name>
    <dbReference type="NCBI Taxonomy" id="2547811"/>
    <lineage>
        <taxon>Bacteria</taxon>
        <taxon>Bacillati</taxon>
        <taxon>Bacillota</taxon>
        <taxon>Bacilli</taxon>
        <taxon>Bacillales</taxon>
        <taxon>Bacillaceae</taxon>
        <taxon>Bacillus</taxon>
    </lineage>
</organism>
<name>A0A4R5VLM7_9BACI</name>
<dbReference type="RefSeq" id="WP_133337862.1">
    <property type="nucleotide sequence ID" value="NZ_SMYO01000011.1"/>
</dbReference>
<dbReference type="AlphaFoldDB" id="A0A4R5VLM7"/>